<keyword evidence="1" id="KW-0614">Plasmid</keyword>
<dbReference type="RefSeq" id="WP_013610227.1">
    <property type="nucleotide sequence ID" value="NC_015156.1"/>
</dbReference>
<name>A0A9P1JL99_9VIBR</name>
<evidence type="ECO:0000313" key="1">
    <source>
        <dbReference type="EMBL" id="CBJ93086.1"/>
    </source>
</evidence>
<reference evidence="1" key="1">
    <citation type="submission" date="2010-02" db="EMBL/GenBank/DDBJ databases">
        <authorList>
            <person name="Genoscope - CEA"/>
        </authorList>
    </citation>
    <scope>NUCLEOTIDE SEQUENCE</scope>
    <source>
        <plasmid evidence="1">VIBNI_pA</plasmid>
    </source>
</reference>
<organism evidence="1">
    <name type="scientific">Vibrio nigripulchritudo</name>
    <dbReference type="NCBI Taxonomy" id="28173"/>
    <lineage>
        <taxon>Bacteria</taxon>
        <taxon>Pseudomonadati</taxon>
        <taxon>Pseudomonadota</taxon>
        <taxon>Gammaproteobacteria</taxon>
        <taxon>Vibrionales</taxon>
        <taxon>Vibrionaceae</taxon>
        <taxon>Vibrio</taxon>
    </lineage>
</organism>
<accession>A0A9P1JL99</accession>
<sequence>MSKHKVIQDINTLSAQLTPETISAMVAHARRMDTVHRLWSSLPALEYLPFRLMLSGIQPGLLHHNEPECKSNAFEYHFDASGALIQIASYGKKGQVEWREWIDPASNMSIEQDKYGDFLAATQLTKDTEGNIVSAIHLSDDTQQHFRYGYTGQSVSSILTHSSIDDYRPHEIKVTTDVRHQRDELSLRVTQAVKKPE</sequence>
<protein>
    <submittedName>
        <fullName evidence="1">Uncharacterized protein</fullName>
    </submittedName>
</protein>
<dbReference type="EMBL" id="FP893246">
    <property type="protein sequence ID" value="CBJ93086.1"/>
    <property type="molecule type" value="Genomic_DNA"/>
</dbReference>
<gene>
    <name evidence="1" type="ORF">VIBNI_0038</name>
</gene>
<proteinExistence type="predicted"/>
<geneLocation type="plasmid" evidence="1">
    <name>VIBNI_pA</name>
</geneLocation>
<dbReference type="AlphaFoldDB" id="A0A9P1JL99"/>